<accession>A0A7C5L6R7</accession>
<reference evidence="2" key="1">
    <citation type="journal article" date="2020" name="mSystems">
        <title>Genome- and Community-Level Interaction Insights into Carbon Utilization and Element Cycling Functions of Hydrothermarchaeota in Hydrothermal Sediment.</title>
        <authorList>
            <person name="Zhou Z."/>
            <person name="Liu Y."/>
            <person name="Xu W."/>
            <person name="Pan J."/>
            <person name="Luo Z.H."/>
            <person name="Li M."/>
        </authorList>
    </citation>
    <scope>NUCLEOTIDE SEQUENCE [LARGE SCALE GENOMIC DNA]</scope>
    <source>
        <strain evidence="2">HyVt-501</strain>
    </source>
</reference>
<organism evidence="2">
    <name type="scientific">Aquifex aeolicus</name>
    <dbReference type="NCBI Taxonomy" id="63363"/>
    <lineage>
        <taxon>Bacteria</taxon>
        <taxon>Pseudomonadati</taxon>
        <taxon>Aquificota</taxon>
        <taxon>Aquificia</taxon>
        <taxon>Aquificales</taxon>
        <taxon>Aquificaceae</taxon>
        <taxon>Aquifex</taxon>
    </lineage>
</organism>
<evidence type="ECO:0000313" key="2">
    <source>
        <dbReference type="EMBL" id="HHJ63728.1"/>
    </source>
</evidence>
<gene>
    <name evidence="2" type="ORF">ENJ61_02370</name>
</gene>
<name>A0A7C5L6R7_AQUAO</name>
<keyword evidence="1" id="KW-0812">Transmembrane</keyword>
<comment type="caution">
    <text evidence="2">The sequence shown here is derived from an EMBL/GenBank/DDBJ whole genome shotgun (WGS) entry which is preliminary data.</text>
</comment>
<dbReference type="EMBL" id="DRNB01000086">
    <property type="protein sequence ID" value="HHJ63728.1"/>
    <property type="molecule type" value="Genomic_DNA"/>
</dbReference>
<sequence length="80" mass="8915">SRVLILSEFPEGEASVRLSFLSLTERIASTSGLTVWAIFLMLSNDNYRLSAALMVVFPLGGIGLYLLYLRERVRRSPPPS</sequence>
<dbReference type="AlphaFoldDB" id="A0A7C5L6R7"/>
<evidence type="ECO:0008006" key="3">
    <source>
        <dbReference type="Google" id="ProtNLM"/>
    </source>
</evidence>
<keyword evidence="1" id="KW-1133">Transmembrane helix</keyword>
<proteinExistence type="predicted"/>
<feature type="transmembrane region" description="Helical" evidence="1">
    <location>
        <begin position="49"/>
        <end position="68"/>
    </location>
</feature>
<protein>
    <recommendedName>
        <fullName evidence="3">MFS transporter</fullName>
    </recommendedName>
</protein>
<evidence type="ECO:0000256" key="1">
    <source>
        <dbReference type="SAM" id="Phobius"/>
    </source>
</evidence>
<keyword evidence="1" id="KW-0472">Membrane</keyword>
<dbReference type="Proteomes" id="UP000885792">
    <property type="component" value="Unassembled WGS sequence"/>
</dbReference>
<feature type="non-terminal residue" evidence="2">
    <location>
        <position position="1"/>
    </location>
</feature>